<organism evidence="2 3">
    <name type="scientific">Plantactinospora siamensis</name>
    <dbReference type="NCBI Taxonomy" id="555372"/>
    <lineage>
        <taxon>Bacteria</taxon>
        <taxon>Bacillati</taxon>
        <taxon>Actinomycetota</taxon>
        <taxon>Actinomycetes</taxon>
        <taxon>Micromonosporales</taxon>
        <taxon>Micromonosporaceae</taxon>
        <taxon>Plantactinospora</taxon>
    </lineage>
</organism>
<accession>A0ABV6NSA6</accession>
<evidence type="ECO:0000256" key="1">
    <source>
        <dbReference type="SAM" id="Phobius"/>
    </source>
</evidence>
<keyword evidence="1" id="KW-0812">Transmembrane</keyword>
<evidence type="ECO:0000313" key="3">
    <source>
        <dbReference type="Proteomes" id="UP001589894"/>
    </source>
</evidence>
<proteinExistence type="predicted"/>
<name>A0ABV6NSA6_9ACTN</name>
<evidence type="ECO:0000313" key="2">
    <source>
        <dbReference type="EMBL" id="MFC0563650.1"/>
    </source>
</evidence>
<reference evidence="2 3" key="1">
    <citation type="submission" date="2024-09" db="EMBL/GenBank/DDBJ databases">
        <authorList>
            <person name="Sun Q."/>
            <person name="Mori K."/>
        </authorList>
    </citation>
    <scope>NUCLEOTIDE SEQUENCE [LARGE SCALE GENOMIC DNA]</scope>
    <source>
        <strain evidence="2 3">TBRC 2205</strain>
    </source>
</reference>
<keyword evidence="3" id="KW-1185">Reference proteome</keyword>
<sequence>MFRPTWRQIVVHAVATGLVALVGLLLAAALFGALRPRVGAGAGFRITPAVAAGLAGAAAPLVAVGSGLARWRAAACVNSAGLSANGVRRSGPVPWERVTDIRAERRRRRTVVVVYAGDEAIRRLPAPYDGDLLAGDPRFERKLFLIQHLWETHRSWSPLG</sequence>
<keyword evidence="1" id="KW-0472">Membrane</keyword>
<protein>
    <submittedName>
        <fullName evidence="2">Uncharacterized protein</fullName>
    </submittedName>
</protein>
<comment type="caution">
    <text evidence="2">The sequence shown here is derived from an EMBL/GenBank/DDBJ whole genome shotgun (WGS) entry which is preliminary data.</text>
</comment>
<feature type="transmembrane region" description="Helical" evidence="1">
    <location>
        <begin position="46"/>
        <end position="64"/>
    </location>
</feature>
<dbReference type="RefSeq" id="WP_377336427.1">
    <property type="nucleotide sequence ID" value="NZ_JBHLUE010000004.1"/>
</dbReference>
<dbReference type="EMBL" id="JBHLUE010000004">
    <property type="protein sequence ID" value="MFC0563650.1"/>
    <property type="molecule type" value="Genomic_DNA"/>
</dbReference>
<gene>
    <name evidence="2" type="ORF">ACFFHU_05660</name>
</gene>
<feature type="transmembrane region" description="Helical" evidence="1">
    <location>
        <begin position="9"/>
        <end position="34"/>
    </location>
</feature>
<keyword evidence="1" id="KW-1133">Transmembrane helix</keyword>
<dbReference type="Proteomes" id="UP001589894">
    <property type="component" value="Unassembled WGS sequence"/>
</dbReference>